<accession>A0ABQ2YYM1</accession>
<dbReference type="InterPro" id="IPR001387">
    <property type="entry name" value="Cro/C1-type_HTH"/>
</dbReference>
<evidence type="ECO:0000313" key="3">
    <source>
        <dbReference type="EMBL" id="GGX96870.1"/>
    </source>
</evidence>
<dbReference type="InterPro" id="IPR013430">
    <property type="entry name" value="Toxin_antidote_HigA"/>
</dbReference>
<dbReference type="PANTHER" id="PTHR36924:SF1">
    <property type="entry name" value="ANTITOXIN HIGA-1"/>
    <property type="match status" value="1"/>
</dbReference>
<comment type="caution">
    <text evidence="3">The sequence shown here is derived from an EMBL/GenBank/DDBJ whole genome shotgun (WGS) entry which is preliminary data.</text>
</comment>
<dbReference type="CDD" id="cd00093">
    <property type="entry name" value="HTH_XRE"/>
    <property type="match status" value="1"/>
</dbReference>
<evidence type="ECO:0000313" key="4">
    <source>
        <dbReference type="Proteomes" id="UP000653056"/>
    </source>
</evidence>
<name>A0ABQ2YYM1_9GAMM</name>
<keyword evidence="4" id="KW-1185">Reference proteome</keyword>
<reference evidence="4" key="1">
    <citation type="journal article" date="2019" name="Int. J. Syst. Evol. Microbiol.">
        <title>The Global Catalogue of Microorganisms (GCM) 10K type strain sequencing project: providing services to taxonomists for standard genome sequencing and annotation.</title>
        <authorList>
            <consortium name="The Broad Institute Genomics Platform"/>
            <consortium name="The Broad Institute Genome Sequencing Center for Infectious Disease"/>
            <person name="Wu L."/>
            <person name="Ma J."/>
        </authorList>
    </citation>
    <scope>NUCLEOTIDE SEQUENCE [LARGE SCALE GENOMIC DNA]</scope>
    <source>
        <strain evidence="4">KCTC 22228</strain>
    </source>
</reference>
<proteinExistence type="predicted"/>
<dbReference type="RefSeq" id="WP_308427202.1">
    <property type="nucleotide sequence ID" value="NZ_BMXS01000012.1"/>
</dbReference>
<dbReference type="EMBL" id="BMXS01000012">
    <property type="protein sequence ID" value="GGX96870.1"/>
    <property type="molecule type" value="Genomic_DNA"/>
</dbReference>
<evidence type="ECO:0000256" key="1">
    <source>
        <dbReference type="ARBA" id="ARBA00023125"/>
    </source>
</evidence>
<dbReference type="SMART" id="SM00530">
    <property type="entry name" value="HTH_XRE"/>
    <property type="match status" value="1"/>
</dbReference>
<organism evidence="3 4">
    <name type="scientific">Litchfieldella qijiaojingensis</name>
    <dbReference type="NCBI Taxonomy" id="980347"/>
    <lineage>
        <taxon>Bacteria</taxon>
        <taxon>Pseudomonadati</taxon>
        <taxon>Pseudomonadota</taxon>
        <taxon>Gammaproteobacteria</taxon>
        <taxon>Oceanospirillales</taxon>
        <taxon>Halomonadaceae</taxon>
        <taxon>Litchfieldella</taxon>
    </lineage>
</organism>
<feature type="domain" description="HTH cro/C1-type" evidence="2">
    <location>
        <begin position="43"/>
        <end position="89"/>
    </location>
</feature>
<gene>
    <name evidence="3" type="ORF">GCM10007160_25650</name>
</gene>
<dbReference type="InterPro" id="IPR010982">
    <property type="entry name" value="Lambda_DNA-bd_dom_sf"/>
</dbReference>
<dbReference type="NCBIfam" id="TIGR02607">
    <property type="entry name" value="antidote_HigA"/>
    <property type="match status" value="1"/>
</dbReference>
<protein>
    <recommendedName>
        <fullName evidence="2">HTH cro/C1-type domain-containing protein</fullName>
    </recommendedName>
</protein>
<dbReference type="Gene3D" id="1.10.260.40">
    <property type="entry name" value="lambda repressor-like DNA-binding domains"/>
    <property type="match status" value="1"/>
</dbReference>
<evidence type="ECO:0000259" key="2">
    <source>
        <dbReference type="PROSITE" id="PS50943"/>
    </source>
</evidence>
<dbReference type="Pfam" id="PF01381">
    <property type="entry name" value="HTH_3"/>
    <property type="match status" value="1"/>
</dbReference>
<dbReference type="Proteomes" id="UP000653056">
    <property type="component" value="Unassembled WGS sequence"/>
</dbReference>
<keyword evidence="1" id="KW-0238">DNA-binding</keyword>
<dbReference type="PANTHER" id="PTHR36924">
    <property type="entry name" value="ANTITOXIN HIGA-1"/>
    <property type="match status" value="1"/>
</dbReference>
<dbReference type="SUPFAM" id="SSF47413">
    <property type="entry name" value="lambda repressor-like DNA-binding domains"/>
    <property type="match status" value="1"/>
</dbReference>
<dbReference type="PROSITE" id="PS50943">
    <property type="entry name" value="HTH_CROC1"/>
    <property type="match status" value="1"/>
</dbReference>
<sequence length="118" mass="12770">MLDSGGAFEALPPEGRSCVCSLSLSIPPHPGEFIRDVYLEPFGISVRQLASSLGGSPSTLSRLQKGDSGFSPEMSLRLSKVLGRSPESWLAMQDMYDLWVARSTVNLDGIHPLDFETA</sequence>